<dbReference type="RefSeq" id="WP_011877220.1">
    <property type="nucleotide sequence ID" value="NC_009253.1"/>
</dbReference>
<keyword evidence="2" id="KW-1185">Reference proteome</keyword>
<name>A4J2T2_DESRM</name>
<dbReference type="HOGENOM" id="CLU_993023_0_0_9"/>
<dbReference type="OrthoDB" id="2567918at2"/>
<evidence type="ECO:0000313" key="1">
    <source>
        <dbReference type="EMBL" id="ABO49385.1"/>
    </source>
</evidence>
<accession>A4J2T2</accession>
<dbReference type="InterPro" id="IPR024524">
    <property type="entry name" value="DUF3800"/>
</dbReference>
<dbReference type="eggNOG" id="ENOG502ZBME">
    <property type="taxonomic scope" value="Bacteria"/>
</dbReference>
<dbReference type="EMBL" id="CP000612">
    <property type="protein sequence ID" value="ABO49385.1"/>
    <property type="molecule type" value="Genomic_DNA"/>
</dbReference>
<gene>
    <name evidence="1" type="ordered locus">Dred_0847</name>
</gene>
<evidence type="ECO:0008006" key="3">
    <source>
        <dbReference type="Google" id="ProtNLM"/>
    </source>
</evidence>
<dbReference type="AlphaFoldDB" id="A4J2T2"/>
<organism evidence="1 2">
    <name type="scientific">Desulforamulus reducens (strain ATCC BAA-1160 / DSM 100696 / MI-1)</name>
    <name type="common">Desulfotomaculum reducens</name>
    <dbReference type="NCBI Taxonomy" id="349161"/>
    <lineage>
        <taxon>Bacteria</taxon>
        <taxon>Bacillati</taxon>
        <taxon>Bacillota</taxon>
        <taxon>Clostridia</taxon>
        <taxon>Eubacteriales</taxon>
        <taxon>Peptococcaceae</taxon>
        <taxon>Desulforamulus</taxon>
    </lineage>
</organism>
<protein>
    <recommendedName>
        <fullName evidence="3">DUF3800 domain-containing protein</fullName>
    </recommendedName>
</protein>
<dbReference type="KEGG" id="drm:Dred_0847"/>
<sequence length="269" mass="31429">MSENCIRLFFDESGKNSDKPTLMGGLLIPDTVYRLKEFENLSALLKSAQLKLHWNEYSGGDNDRKNISNVIYSLMQYATMFKFNVIMYHKPNGQDYNSGLFKKMVYNKLPERILYGLLRHGVAVKTEVEIMIEKSTEYENTQLNKKIVDQLNIHSMYRGEPFHIRNCCLIPKGKEIGLELTDLILGIIRTIIKNKTNDSKGNTARNILITELLKNKNFYNFLINIKFFEWTAEKVLRDVDFNDYLQLFLSKQVSWLSYLHSLPNYKGEQ</sequence>
<evidence type="ECO:0000313" key="2">
    <source>
        <dbReference type="Proteomes" id="UP000001556"/>
    </source>
</evidence>
<proteinExistence type="predicted"/>
<dbReference type="Pfam" id="PF12686">
    <property type="entry name" value="DUF3800"/>
    <property type="match status" value="1"/>
</dbReference>
<reference evidence="1 2" key="1">
    <citation type="submission" date="2007-03" db="EMBL/GenBank/DDBJ databases">
        <title>Complete sequence of Desulfotomaculum reducens MI-1.</title>
        <authorList>
            <consortium name="US DOE Joint Genome Institute"/>
            <person name="Copeland A."/>
            <person name="Lucas S."/>
            <person name="Lapidus A."/>
            <person name="Barry K."/>
            <person name="Detter J.C."/>
            <person name="Glavina del Rio T."/>
            <person name="Hammon N."/>
            <person name="Israni S."/>
            <person name="Dalin E."/>
            <person name="Tice H."/>
            <person name="Pitluck S."/>
            <person name="Sims D."/>
            <person name="Brettin T."/>
            <person name="Bruce D."/>
            <person name="Han C."/>
            <person name="Tapia R."/>
            <person name="Schmutz J."/>
            <person name="Larimer F."/>
            <person name="Land M."/>
            <person name="Hauser L."/>
            <person name="Kyrpides N."/>
            <person name="Kim E."/>
            <person name="Tebo B.M."/>
            <person name="Richardson P."/>
        </authorList>
    </citation>
    <scope>NUCLEOTIDE SEQUENCE [LARGE SCALE GENOMIC DNA]</scope>
    <source>
        <strain evidence="1 2">MI-1</strain>
    </source>
</reference>
<dbReference type="Proteomes" id="UP000001556">
    <property type="component" value="Chromosome"/>
</dbReference>